<dbReference type="PANTHER" id="PTHR32305">
    <property type="match status" value="1"/>
</dbReference>
<dbReference type="InterPro" id="IPR026834">
    <property type="entry name" value="LHH"/>
</dbReference>
<reference evidence="3" key="1">
    <citation type="submission" date="2016-01" db="EMBL/GenBank/DDBJ databases">
        <authorList>
            <person name="Mitreva M."/>
            <person name="Pepin K.H."/>
            <person name="Mihindukulasuriya K.A."/>
            <person name="Fulton R."/>
            <person name="Fronick C."/>
            <person name="O'Laughlin M."/>
            <person name="Miner T."/>
            <person name="Herter B."/>
            <person name="Rosa B.A."/>
            <person name="Cordes M."/>
            <person name="Tomlinson C."/>
            <person name="Wollam A."/>
            <person name="Palsikar V.B."/>
            <person name="Mardis E.R."/>
            <person name="Wilson R.K."/>
        </authorList>
    </citation>
    <scope>NUCLEOTIDE SEQUENCE [LARGE SCALE GENOMIC DNA]</scope>
    <source>
        <strain evidence="3">MJR7716</strain>
    </source>
</reference>
<name>A0A133QJ18_9BACT</name>
<dbReference type="InterPro" id="IPR050708">
    <property type="entry name" value="T6SS_VgrG/RHS"/>
</dbReference>
<feature type="domain" description="LHH" evidence="1">
    <location>
        <begin position="110"/>
        <end position="193"/>
    </location>
</feature>
<proteinExistence type="predicted"/>
<evidence type="ECO:0000313" key="3">
    <source>
        <dbReference type="Proteomes" id="UP000070533"/>
    </source>
</evidence>
<sequence>MLELRGERNFIPFSFQGQYEDGETGLYYNRYRYYDPSTGNYISQDPISIAGGLNVYAYVHDSNSWIDPLGLRGFFTPSIFNAPSGNTHTVYQQKIDWGLPSAGKGGITETNLDRALRGDAPFVVKNGKYSQINLHHSKQNAKGSLFELSYATHQKYYGSNALHPYLPNAHPDNPVNRDLFKINREAYWKQRAEVEINARKKKGICK</sequence>
<dbReference type="STRING" id="28128.HMPREF3226_00606"/>
<dbReference type="InterPro" id="IPR022385">
    <property type="entry name" value="Rhs_assc_core"/>
</dbReference>
<evidence type="ECO:0000313" key="2">
    <source>
        <dbReference type="EMBL" id="KXA42875.1"/>
    </source>
</evidence>
<dbReference type="Gene3D" id="2.180.10.10">
    <property type="entry name" value="RHS repeat-associated core"/>
    <property type="match status" value="1"/>
</dbReference>
<dbReference type="Pfam" id="PF14411">
    <property type="entry name" value="LHH"/>
    <property type="match status" value="1"/>
</dbReference>
<evidence type="ECO:0000259" key="1">
    <source>
        <dbReference type="Pfam" id="PF14411"/>
    </source>
</evidence>
<keyword evidence="3" id="KW-1185">Reference proteome</keyword>
<comment type="caution">
    <text evidence="2">The sequence shown here is derived from an EMBL/GenBank/DDBJ whole genome shotgun (WGS) entry which is preliminary data.</text>
</comment>
<dbReference type="AlphaFoldDB" id="A0A133QJ18"/>
<organism evidence="2 3">
    <name type="scientific">Prevotella corporis</name>
    <dbReference type="NCBI Taxonomy" id="28128"/>
    <lineage>
        <taxon>Bacteria</taxon>
        <taxon>Pseudomonadati</taxon>
        <taxon>Bacteroidota</taxon>
        <taxon>Bacteroidia</taxon>
        <taxon>Bacteroidales</taxon>
        <taxon>Prevotellaceae</taxon>
        <taxon>Prevotella</taxon>
    </lineage>
</organism>
<dbReference type="Proteomes" id="UP000070533">
    <property type="component" value="Unassembled WGS sequence"/>
</dbReference>
<accession>A0A133QJ18</accession>
<gene>
    <name evidence="2" type="ORF">HMPREF3226_00606</name>
</gene>
<dbReference type="OrthoDB" id="9182053at2"/>
<dbReference type="EMBL" id="LRQG01000023">
    <property type="protein sequence ID" value="KXA42875.1"/>
    <property type="molecule type" value="Genomic_DNA"/>
</dbReference>
<dbReference type="PRINTS" id="PR00394">
    <property type="entry name" value="RHSPROTEIN"/>
</dbReference>
<dbReference type="PATRIC" id="fig|28128.5.peg.611"/>
<protein>
    <submittedName>
        <fullName evidence="2">RHS repeat-associated core domain protein</fullName>
    </submittedName>
</protein>
<dbReference type="NCBIfam" id="TIGR03696">
    <property type="entry name" value="Rhs_assc_core"/>
    <property type="match status" value="1"/>
</dbReference>
<dbReference type="PANTHER" id="PTHR32305:SF15">
    <property type="entry name" value="PROTEIN RHSA-RELATED"/>
    <property type="match status" value="1"/>
</dbReference>